<dbReference type="AlphaFoldDB" id="A0A0U5GP19"/>
<dbReference type="EMBL" id="CDMC01000002">
    <property type="protein sequence ID" value="CEN60207.1"/>
    <property type="molecule type" value="Genomic_DNA"/>
</dbReference>
<accession>A0A0U5GP19</accession>
<dbReference type="OrthoDB" id="4467587at2759"/>
<sequence>MVIPGDTICAALDKGGGVRFGPDTFAIYTRAPLPRSFADLDKNAALHTKLTAAAALVCQTLPVYVDLDATDMTQLASLPVPVPLTSNVEAVSNKTTSHPPWFLINAATIKKHCVVGSGSVAQALLVILQRPWCVLEICCTDPATIAAVLAFARLAAQEDLDSYDASVRLLSYEQRARITPAPASAPIPADISTPSISQHGPSPRCSINALRDIYAATTLTASYNRFWLPLICTCAFYLGISFSEVVRRIRKDLDVDGPLGEKERGSTWTGLYREILKMINECL</sequence>
<evidence type="ECO:0000313" key="2">
    <source>
        <dbReference type="Proteomes" id="UP000054771"/>
    </source>
</evidence>
<evidence type="ECO:0000313" key="1">
    <source>
        <dbReference type="EMBL" id="CEN60207.1"/>
    </source>
</evidence>
<dbReference type="OMA" id="CILEVCC"/>
<gene>
    <name evidence="1" type="ORF">ASPCAL02648</name>
</gene>
<proteinExistence type="predicted"/>
<name>A0A0U5GP19_ASPCI</name>
<organism evidence="1 2">
    <name type="scientific">Aspergillus calidoustus</name>
    <dbReference type="NCBI Taxonomy" id="454130"/>
    <lineage>
        <taxon>Eukaryota</taxon>
        <taxon>Fungi</taxon>
        <taxon>Dikarya</taxon>
        <taxon>Ascomycota</taxon>
        <taxon>Pezizomycotina</taxon>
        <taxon>Eurotiomycetes</taxon>
        <taxon>Eurotiomycetidae</taxon>
        <taxon>Eurotiales</taxon>
        <taxon>Aspergillaceae</taxon>
        <taxon>Aspergillus</taxon>
        <taxon>Aspergillus subgen. Nidulantes</taxon>
    </lineage>
</organism>
<protein>
    <submittedName>
        <fullName evidence="1">Uncharacterized protein</fullName>
    </submittedName>
</protein>
<reference evidence="2" key="1">
    <citation type="journal article" date="2016" name="Genome Announc.">
        <title>Draft genome sequences of fungus Aspergillus calidoustus.</title>
        <authorList>
            <person name="Horn F."/>
            <person name="Linde J."/>
            <person name="Mattern D.J."/>
            <person name="Walther G."/>
            <person name="Guthke R."/>
            <person name="Scherlach K."/>
            <person name="Martin K."/>
            <person name="Brakhage A.A."/>
            <person name="Petzke L."/>
            <person name="Valiante V."/>
        </authorList>
    </citation>
    <scope>NUCLEOTIDE SEQUENCE [LARGE SCALE GENOMIC DNA]</scope>
    <source>
        <strain evidence="2">SF006504</strain>
    </source>
</reference>
<dbReference type="Proteomes" id="UP000054771">
    <property type="component" value="Unassembled WGS sequence"/>
</dbReference>
<keyword evidence="2" id="KW-1185">Reference proteome</keyword>